<sequence length="229" mass="25183">MAPYFLLIAQTRGRPGTCLSFPGGRPQSLDNITENPFFCFVLDKQLLFSAQRGIADWVRLNLSQKGWTSHRRRLSLALAPAESRGRSAKKGIKLVDLIIKTGVCAMTGLHREQKAPSEGGKHVPGLASDHALRPSRYYYTTLYTRTAVRAIFQQAKGTSFSLFFPATQATGTFLSLSLSFGVPISKALFMPPRASPSKMQLHQGNTSTRPSAWVAAQAPEPHLFLFMDG</sequence>
<dbReference type="VEuPathDB" id="FungiDB:MCYG_00735"/>
<dbReference type="GeneID" id="9223527"/>
<dbReference type="HOGENOM" id="CLU_1209555_0_0_1"/>
<organism evidence="1 2">
    <name type="scientific">Arthroderma otae (strain ATCC MYA-4605 / CBS 113480)</name>
    <name type="common">Microsporum canis</name>
    <dbReference type="NCBI Taxonomy" id="554155"/>
    <lineage>
        <taxon>Eukaryota</taxon>
        <taxon>Fungi</taxon>
        <taxon>Dikarya</taxon>
        <taxon>Ascomycota</taxon>
        <taxon>Pezizomycotina</taxon>
        <taxon>Eurotiomycetes</taxon>
        <taxon>Eurotiomycetidae</taxon>
        <taxon>Onygenales</taxon>
        <taxon>Arthrodermataceae</taxon>
        <taxon>Microsporum</taxon>
    </lineage>
</organism>
<reference evidence="2" key="1">
    <citation type="journal article" date="2012" name="MBio">
        <title>Comparative genome analysis of Trichophyton rubrum and related dermatophytes reveals candidate genes involved in infection.</title>
        <authorList>
            <person name="Martinez D.A."/>
            <person name="Oliver B.G."/>
            <person name="Graeser Y."/>
            <person name="Goldberg J.M."/>
            <person name="Li W."/>
            <person name="Martinez-Rossi N.M."/>
            <person name="Monod M."/>
            <person name="Shelest E."/>
            <person name="Barton R.C."/>
            <person name="Birch E."/>
            <person name="Brakhage A.A."/>
            <person name="Chen Z."/>
            <person name="Gurr S.J."/>
            <person name="Heiman D."/>
            <person name="Heitman J."/>
            <person name="Kosti I."/>
            <person name="Rossi A."/>
            <person name="Saif S."/>
            <person name="Samalova M."/>
            <person name="Saunders C.W."/>
            <person name="Shea T."/>
            <person name="Summerbell R.C."/>
            <person name="Xu J."/>
            <person name="Young S."/>
            <person name="Zeng Q."/>
            <person name="Birren B.W."/>
            <person name="Cuomo C.A."/>
            <person name="White T.C."/>
        </authorList>
    </citation>
    <scope>NUCLEOTIDE SEQUENCE [LARGE SCALE GENOMIC DNA]</scope>
    <source>
        <strain evidence="2">ATCC MYA-4605 / CBS 113480</strain>
    </source>
</reference>
<proteinExistence type="predicted"/>
<gene>
    <name evidence="1" type="ORF">MCYG_00735</name>
</gene>
<dbReference type="EMBL" id="DS995701">
    <property type="protein sequence ID" value="EEQ27847.1"/>
    <property type="molecule type" value="Genomic_DNA"/>
</dbReference>
<dbReference type="AlphaFoldDB" id="C5FDQ1"/>
<protein>
    <submittedName>
        <fullName evidence="1">Uncharacterized protein</fullName>
    </submittedName>
</protein>
<dbReference type="RefSeq" id="XP_002850631.1">
    <property type="nucleotide sequence ID" value="XM_002850585.1"/>
</dbReference>
<name>C5FDQ1_ARTOC</name>
<accession>C5FDQ1</accession>
<dbReference type="Proteomes" id="UP000002035">
    <property type="component" value="Unassembled WGS sequence"/>
</dbReference>
<keyword evidence="2" id="KW-1185">Reference proteome</keyword>
<evidence type="ECO:0000313" key="1">
    <source>
        <dbReference type="EMBL" id="EEQ27847.1"/>
    </source>
</evidence>
<evidence type="ECO:0000313" key="2">
    <source>
        <dbReference type="Proteomes" id="UP000002035"/>
    </source>
</evidence>